<dbReference type="InterPro" id="IPR019832">
    <property type="entry name" value="Mn/Fe_SOD_C"/>
</dbReference>
<comment type="cofactor">
    <cofactor evidence="1">
        <name>Mn(2+)</name>
        <dbReference type="ChEBI" id="CHEBI:29035"/>
    </cofactor>
</comment>
<dbReference type="SUPFAM" id="SSF46609">
    <property type="entry name" value="Fe,Mn superoxide dismutase (SOD), N-terminal domain"/>
    <property type="match status" value="1"/>
</dbReference>
<feature type="domain" description="Manganese/iron superoxide dismutase C-terminal" evidence="15">
    <location>
        <begin position="113"/>
        <end position="216"/>
    </location>
</feature>
<proteinExistence type="inferred from homology"/>
<dbReference type="SUPFAM" id="SSF54719">
    <property type="entry name" value="Fe,Mn superoxide dismutase (SOD), C-terminal domain"/>
    <property type="match status" value="1"/>
</dbReference>
<dbReference type="InterPro" id="IPR019831">
    <property type="entry name" value="Mn/Fe_SOD_N"/>
</dbReference>
<comment type="function">
    <text evidence="13">Destroys radicals which are normally produced within the cells and which are toxic to biological systems.</text>
</comment>
<name>A0AAV7JAP9_9METZ</name>
<comment type="subcellular location">
    <subcellularLocation>
        <location evidence="3">Mitochondrion</location>
    </subcellularLocation>
</comment>
<dbReference type="EC" id="1.15.1.1" evidence="6 13"/>
<feature type="binding site" evidence="12">
    <location>
        <position position="183"/>
    </location>
    <ligand>
        <name>Mn(2+)</name>
        <dbReference type="ChEBI" id="CHEBI:29035"/>
    </ligand>
</feature>
<keyword evidence="9" id="KW-0496">Mitochondrion</keyword>
<dbReference type="Pfam" id="PF00081">
    <property type="entry name" value="Sod_Fe_N"/>
    <property type="match status" value="1"/>
</dbReference>
<dbReference type="GO" id="GO:0030145">
    <property type="term" value="F:manganese ion binding"/>
    <property type="evidence" value="ECO:0007669"/>
    <property type="project" value="TreeGrafter"/>
</dbReference>
<comment type="similarity">
    <text evidence="4 13">Belongs to the iron/manganese superoxide dismutase family.</text>
</comment>
<gene>
    <name evidence="16" type="ORF">LOD99_13026</name>
</gene>
<evidence type="ECO:0000313" key="16">
    <source>
        <dbReference type="EMBL" id="KAI6645763.1"/>
    </source>
</evidence>
<dbReference type="EMBL" id="JAKMXF010000365">
    <property type="protein sequence ID" value="KAI6645763.1"/>
    <property type="molecule type" value="Genomic_DNA"/>
</dbReference>
<evidence type="ECO:0000256" key="4">
    <source>
        <dbReference type="ARBA" id="ARBA00008714"/>
    </source>
</evidence>
<dbReference type="GO" id="GO:0004784">
    <property type="term" value="F:superoxide dismutase activity"/>
    <property type="evidence" value="ECO:0007669"/>
    <property type="project" value="UniProtKB-EC"/>
</dbReference>
<dbReference type="Proteomes" id="UP001165289">
    <property type="component" value="Unassembled WGS sequence"/>
</dbReference>
<evidence type="ECO:0000256" key="13">
    <source>
        <dbReference type="RuleBase" id="RU000414"/>
    </source>
</evidence>
<evidence type="ECO:0000256" key="10">
    <source>
        <dbReference type="ARBA" id="ARBA00023211"/>
    </source>
</evidence>
<dbReference type="PANTHER" id="PTHR11404:SF6">
    <property type="entry name" value="SUPEROXIDE DISMUTASE [MN], MITOCHONDRIAL"/>
    <property type="match status" value="1"/>
</dbReference>
<keyword evidence="7 12" id="KW-0479">Metal-binding</keyword>
<dbReference type="PRINTS" id="PR01703">
    <property type="entry name" value="MNSODISMTASE"/>
</dbReference>
<accession>A0AAV7JAP9</accession>
<reference evidence="16 17" key="1">
    <citation type="journal article" date="2023" name="BMC Biol.">
        <title>The compact genome of the sponge Oopsacas minuta (Hexactinellida) is lacking key metazoan core genes.</title>
        <authorList>
            <person name="Santini S."/>
            <person name="Schenkelaars Q."/>
            <person name="Jourda C."/>
            <person name="Duchesne M."/>
            <person name="Belahbib H."/>
            <person name="Rocher C."/>
            <person name="Selva M."/>
            <person name="Riesgo A."/>
            <person name="Vervoort M."/>
            <person name="Leys S.P."/>
            <person name="Kodjabachian L."/>
            <person name="Le Bivic A."/>
            <person name="Borchiellini C."/>
            <person name="Claverie J.M."/>
            <person name="Renard E."/>
        </authorList>
    </citation>
    <scope>NUCLEOTIDE SEQUENCE [LARGE SCALE GENOMIC DNA]</scope>
    <source>
        <strain evidence="16">SPO-2</strain>
    </source>
</reference>
<evidence type="ECO:0000256" key="7">
    <source>
        <dbReference type="ARBA" id="ARBA00022723"/>
    </source>
</evidence>
<dbReference type="Gene3D" id="1.10.287.990">
    <property type="entry name" value="Fe,Mn superoxide dismutase (SOD) domain"/>
    <property type="match status" value="1"/>
</dbReference>
<evidence type="ECO:0000313" key="17">
    <source>
        <dbReference type="Proteomes" id="UP001165289"/>
    </source>
</evidence>
<evidence type="ECO:0000256" key="12">
    <source>
        <dbReference type="PIRSR" id="PIRSR000349-1"/>
    </source>
</evidence>
<evidence type="ECO:0000259" key="14">
    <source>
        <dbReference type="Pfam" id="PF00081"/>
    </source>
</evidence>
<evidence type="ECO:0000256" key="8">
    <source>
        <dbReference type="ARBA" id="ARBA00023002"/>
    </source>
</evidence>
<dbReference type="InterPro" id="IPR050265">
    <property type="entry name" value="Fe/Mn_Superoxide_Dismutase"/>
</dbReference>
<dbReference type="InterPro" id="IPR019833">
    <property type="entry name" value="Mn/Fe_SOD_BS"/>
</dbReference>
<evidence type="ECO:0000256" key="1">
    <source>
        <dbReference type="ARBA" id="ARBA00001936"/>
    </source>
</evidence>
<feature type="binding site" evidence="12">
    <location>
        <position position="50"/>
    </location>
    <ligand>
        <name>Mn(2+)</name>
        <dbReference type="ChEBI" id="CHEBI:29035"/>
    </ligand>
</feature>
<comment type="catalytic activity">
    <reaction evidence="11 13">
        <text>2 superoxide + 2 H(+) = H2O2 + O2</text>
        <dbReference type="Rhea" id="RHEA:20696"/>
        <dbReference type="ChEBI" id="CHEBI:15378"/>
        <dbReference type="ChEBI" id="CHEBI:15379"/>
        <dbReference type="ChEBI" id="CHEBI:16240"/>
        <dbReference type="ChEBI" id="CHEBI:18421"/>
        <dbReference type="EC" id="1.15.1.1"/>
    </reaction>
</comment>
<evidence type="ECO:0000256" key="3">
    <source>
        <dbReference type="ARBA" id="ARBA00004173"/>
    </source>
</evidence>
<dbReference type="PROSITE" id="PS00088">
    <property type="entry name" value="SOD_MN"/>
    <property type="match status" value="1"/>
</dbReference>
<dbReference type="InterPro" id="IPR036314">
    <property type="entry name" value="SOD_C_sf"/>
</dbReference>
<dbReference type="FunFam" id="1.10.287.990:FF:000001">
    <property type="entry name" value="Superoxide dismutase"/>
    <property type="match status" value="1"/>
</dbReference>
<keyword evidence="17" id="KW-1185">Reference proteome</keyword>
<protein>
    <recommendedName>
        <fullName evidence="6 13">Superoxide dismutase</fullName>
        <ecNumber evidence="6 13">1.15.1.1</ecNumber>
    </recommendedName>
</protein>
<comment type="caution">
    <text evidence="16">The sequence shown here is derived from an EMBL/GenBank/DDBJ whole genome shotgun (WGS) entry which is preliminary data.</text>
</comment>
<feature type="domain" description="Manganese/iron superoxide dismutase N-terminal" evidence="14">
    <location>
        <begin position="25"/>
        <end position="106"/>
    </location>
</feature>
<keyword evidence="10" id="KW-0464">Manganese</keyword>
<evidence type="ECO:0000256" key="2">
    <source>
        <dbReference type="ARBA" id="ARBA00002170"/>
    </source>
</evidence>
<evidence type="ECO:0000256" key="11">
    <source>
        <dbReference type="ARBA" id="ARBA00049204"/>
    </source>
</evidence>
<comment type="subunit">
    <text evidence="5">Homotetramer.</text>
</comment>
<organism evidence="16 17">
    <name type="scientific">Oopsacas minuta</name>
    <dbReference type="NCBI Taxonomy" id="111878"/>
    <lineage>
        <taxon>Eukaryota</taxon>
        <taxon>Metazoa</taxon>
        <taxon>Porifera</taxon>
        <taxon>Hexactinellida</taxon>
        <taxon>Hexasterophora</taxon>
        <taxon>Lyssacinosida</taxon>
        <taxon>Leucopsacidae</taxon>
        <taxon>Oopsacas</taxon>
    </lineage>
</organism>
<feature type="binding site" evidence="12">
    <location>
        <position position="98"/>
    </location>
    <ligand>
        <name>Mn(2+)</name>
        <dbReference type="ChEBI" id="CHEBI:29035"/>
    </ligand>
</feature>
<keyword evidence="8 13" id="KW-0560">Oxidoreductase</keyword>
<sequence length="221" mass="24692">MFGLRRLSQGQIFTPRLTLCTLRAQHTLPDLPYPYESLEPHISAEIMRIHHTKHHATYVKNLNAAEQKINTAVDAGDLSGIIALQGAVKFNGGGHINHSIFWSNLSPNGGGEPQGDLRDAINKEFGSFSDFQSKFVAAATGVQGSGWSWLGYNRDQKRLQIASCPNQDPLQATTGLIPLLGIDVWEHAYYLQYKNVRPGYLKAIWNVINWNNISERLLQVK</sequence>
<dbReference type="InterPro" id="IPR036324">
    <property type="entry name" value="Mn/Fe_SOD_N_sf"/>
</dbReference>
<dbReference type="AlphaFoldDB" id="A0AAV7JAP9"/>
<evidence type="ECO:0000256" key="9">
    <source>
        <dbReference type="ARBA" id="ARBA00023128"/>
    </source>
</evidence>
<dbReference type="PIRSF" id="PIRSF000349">
    <property type="entry name" value="SODismutase"/>
    <property type="match status" value="1"/>
</dbReference>
<dbReference type="FunFam" id="3.55.40.20:FF:000003">
    <property type="entry name" value="Superoxide dismutase [Mn], mitochondrial"/>
    <property type="match status" value="1"/>
</dbReference>
<comment type="function">
    <text evidence="2">Destroys superoxide anion radicals which are normally produced within the cells and which are toxic to biological systems.</text>
</comment>
<dbReference type="GO" id="GO:0005739">
    <property type="term" value="C:mitochondrion"/>
    <property type="evidence" value="ECO:0007669"/>
    <property type="project" value="UniProtKB-SubCell"/>
</dbReference>
<dbReference type="Pfam" id="PF02777">
    <property type="entry name" value="Sod_Fe_C"/>
    <property type="match status" value="1"/>
</dbReference>
<dbReference type="PANTHER" id="PTHR11404">
    <property type="entry name" value="SUPEROXIDE DISMUTASE 2"/>
    <property type="match status" value="1"/>
</dbReference>
<evidence type="ECO:0000256" key="5">
    <source>
        <dbReference type="ARBA" id="ARBA00011881"/>
    </source>
</evidence>
<evidence type="ECO:0000256" key="6">
    <source>
        <dbReference type="ARBA" id="ARBA00012682"/>
    </source>
</evidence>
<evidence type="ECO:0000259" key="15">
    <source>
        <dbReference type="Pfam" id="PF02777"/>
    </source>
</evidence>
<dbReference type="InterPro" id="IPR001189">
    <property type="entry name" value="Mn/Fe_SOD"/>
</dbReference>
<dbReference type="Gene3D" id="3.55.40.20">
    <property type="entry name" value="Iron/manganese superoxide dismutase, C-terminal domain"/>
    <property type="match status" value="1"/>
</dbReference>
<feature type="binding site" evidence="12">
    <location>
        <position position="187"/>
    </location>
    <ligand>
        <name>Mn(2+)</name>
        <dbReference type="ChEBI" id="CHEBI:29035"/>
    </ligand>
</feature>